<protein>
    <submittedName>
        <fullName evidence="2">Uncharacterized protein</fullName>
    </submittedName>
</protein>
<dbReference type="AlphaFoldDB" id="A0A1L7UA41"/>
<evidence type="ECO:0000256" key="1">
    <source>
        <dbReference type="SAM" id="MobiDB-lite"/>
    </source>
</evidence>
<feature type="region of interest" description="Disordered" evidence="1">
    <location>
        <begin position="96"/>
        <end position="117"/>
    </location>
</feature>
<dbReference type="RefSeq" id="XP_041690586.1">
    <property type="nucleotide sequence ID" value="XM_041825180.1"/>
</dbReference>
<evidence type="ECO:0000313" key="2">
    <source>
        <dbReference type="EMBL" id="CVL07598.1"/>
    </source>
</evidence>
<organism evidence="2 3">
    <name type="scientific">Fusarium mangiferae</name>
    <name type="common">Mango malformation disease fungus</name>
    <dbReference type="NCBI Taxonomy" id="192010"/>
    <lineage>
        <taxon>Eukaryota</taxon>
        <taxon>Fungi</taxon>
        <taxon>Dikarya</taxon>
        <taxon>Ascomycota</taxon>
        <taxon>Pezizomycotina</taxon>
        <taxon>Sordariomycetes</taxon>
        <taxon>Hypocreomycetidae</taxon>
        <taxon>Hypocreales</taxon>
        <taxon>Nectriaceae</taxon>
        <taxon>Fusarium</taxon>
        <taxon>Fusarium fujikuroi species complex</taxon>
    </lineage>
</organism>
<accession>A0A1L7UA41</accession>
<dbReference type="EMBL" id="FCQH01000020">
    <property type="protein sequence ID" value="CVL07598.1"/>
    <property type="molecule type" value="Genomic_DNA"/>
</dbReference>
<feature type="region of interest" description="Disordered" evidence="1">
    <location>
        <begin position="28"/>
        <end position="47"/>
    </location>
</feature>
<dbReference type="Proteomes" id="UP000184255">
    <property type="component" value="Unassembled WGS sequence"/>
</dbReference>
<evidence type="ECO:0000313" key="3">
    <source>
        <dbReference type="Proteomes" id="UP000184255"/>
    </source>
</evidence>
<name>A0A1L7UA41_FUSMA</name>
<gene>
    <name evidence="2" type="ORF">FMAN_14477</name>
</gene>
<dbReference type="GeneID" id="65093724"/>
<proteinExistence type="predicted"/>
<comment type="caution">
    <text evidence="2">The sequence shown here is derived from an EMBL/GenBank/DDBJ whole genome shotgun (WGS) entry which is preliminary data.</text>
</comment>
<sequence length="117" mass="13016">MTENNINKTTHFQCTRTPSTEAMSLTCLSPDTPPEDPLSQPVKPQRKYPPLYARRELISIHMPSRLHETFGLSVSNVIFDAIRGSAATIMTSFPFSAKSSSNDGSEPRMLTLKPYSL</sequence>
<dbReference type="VEuPathDB" id="FungiDB:FMAN_14477"/>
<keyword evidence="3" id="KW-1185">Reference proteome</keyword>
<reference evidence="3" key="1">
    <citation type="journal article" date="2016" name="Genome Biol. Evol.">
        <title>Comparative 'omics' of the Fusarium fujikuroi species complex highlights differences in genetic potential and metabolite synthesis.</title>
        <authorList>
            <person name="Niehaus E.-M."/>
            <person name="Muensterkoetter M."/>
            <person name="Proctor R.H."/>
            <person name="Brown D.W."/>
            <person name="Sharon A."/>
            <person name="Idan Y."/>
            <person name="Oren-Young L."/>
            <person name="Sieber C.M."/>
            <person name="Novak O."/>
            <person name="Pencik A."/>
            <person name="Tarkowska D."/>
            <person name="Hromadova K."/>
            <person name="Freeman S."/>
            <person name="Maymon M."/>
            <person name="Elazar M."/>
            <person name="Youssef S.A."/>
            <person name="El-Shabrawy E.S.M."/>
            <person name="Shalaby A.B.A."/>
            <person name="Houterman P."/>
            <person name="Brock N.L."/>
            <person name="Burkhardt I."/>
            <person name="Tsavkelova E.A."/>
            <person name="Dickschat J.S."/>
            <person name="Galuszka P."/>
            <person name="Gueldener U."/>
            <person name="Tudzynski B."/>
        </authorList>
    </citation>
    <scope>NUCLEOTIDE SEQUENCE [LARGE SCALE GENOMIC DNA]</scope>
    <source>
        <strain evidence="3">MRC7560</strain>
    </source>
</reference>